<dbReference type="STRING" id="1287680.R1FXP3"/>
<accession>R1FXP3</accession>
<proteinExistence type="inferred from homology"/>
<protein>
    <submittedName>
        <fullName evidence="5">Putative beta-lactamase family protein</fullName>
    </submittedName>
</protein>
<feature type="region of interest" description="Disordered" evidence="3">
    <location>
        <begin position="219"/>
        <end position="241"/>
    </location>
</feature>
<dbReference type="InterPro" id="IPR001466">
    <property type="entry name" value="Beta-lactam-related"/>
</dbReference>
<dbReference type="PANTHER" id="PTHR43283">
    <property type="entry name" value="BETA-LACTAMASE-RELATED"/>
    <property type="match status" value="1"/>
</dbReference>
<reference evidence="6" key="1">
    <citation type="journal article" date="2013" name="Genome Announc.">
        <title>Draft genome sequence of Neofusicoccum parvum isolate UCR-NP2, a fungal vascular pathogen associated with grapevine cankers.</title>
        <authorList>
            <person name="Blanco-Ulate B."/>
            <person name="Rolshausen P."/>
            <person name="Cantu D."/>
        </authorList>
    </citation>
    <scope>NUCLEOTIDE SEQUENCE [LARGE SCALE GENOMIC DNA]</scope>
    <source>
        <strain evidence="6">UCR-NP2</strain>
    </source>
</reference>
<dbReference type="PANTHER" id="PTHR43283:SF17">
    <property type="entry name" value="(LOVD), PUTATIVE (AFU_ORTHOLOGUE AFUA_5G00920)-RELATED"/>
    <property type="match status" value="1"/>
</dbReference>
<dbReference type="AlphaFoldDB" id="R1FXP3"/>
<comment type="similarity">
    <text evidence="1">Belongs to the class-A beta-lactamase family.</text>
</comment>
<sequence length="422" mass="45864">MQALEEIFGTACTHHGIAGAVLAATDKTGHFTYSKAFGVASLEEGGQAPLQTNTVFALASCTKLLTTIAALQLVEQGKFGLDDDVAAMLPELAACDILSCREDGGWGLQKRKTSITLRRLLTHSSGLAYAFLSPELNRYWTSLGHSLATPPTAVVESFKHPLISEPGTSWAYSPGLDWAGLLIARLSGTSLEVYLQDHIFTPLGIQDITFWPGQKPELAGRRPTTTIRDKESGQAVPFTGPDMNAGAQEALGGQGCHASMPSYLRVLHSLLAEDEKLLRRETTALMFTPQLSDASQVALQGFYTNRPPRGPCSIGHFPSHVKYDWGLGGLLTTQDVVEDGLEWRRAGHLSWAGMFNSSWVIVLLWPSPVVAVNMCLQFIDREAGLCGVFGAQMLPSGDQQVNELMELWEKTVYKHAAQHSRT</sequence>
<dbReference type="EMBL" id="KB916781">
    <property type="protein sequence ID" value="EOD43905.1"/>
    <property type="molecule type" value="Genomic_DNA"/>
</dbReference>
<dbReference type="InterPro" id="IPR012338">
    <property type="entry name" value="Beta-lactam/transpept-like"/>
</dbReference>
<dbReference type="GO" id="GO:0016787">
    <property type="term" value="F:hydrolase activity"/>
    <property type="evidence" value="ECO:0007669"/>
    <property type="project" value="UniProtKB-KW"/>
</dbReference>
<dbReference type="SUPFAM" id="SSF56601">
    <property type="entry name" value="beta-lactamase/transpeptidase-like"/>
    <property type="match status" value="1"/>
</dbReference>
<dbReference type="HOGENOM" id="CLU_020027_11_1_1"/>
<gene>
    <name evidence="5" type="ORF">UCRNP2_9384</name>
</gene>
<dbReference type="Pfam" id="PF00144">
    <property type="entry name" value="Beta-lactamase"/>
    <property type="match status" value="1"/>
</dbReference>
<evidence type="ECO:0000256" key="3">
    <source>
        <dbReference type="SAM" id="MobiDB-lite"/>
    </source>
</evidence>
<dbReference type="KEGG" id="npa:UCRNP2_9384"/>
<evidence type="ECO:0000259" key="4">
    <source>
        <dbReference type="Pfam" id="PF00144"/>
    </source>
</evidence>
<name>R1FXP3_BOTPV</name>
<dbReference type="InterPro" id="IPR050789">
    <property type="entry name" value="Diverse_Enzym_Activities"/>
</dbReference>
<dbReference type="Gene3D" id="3.40.710.10">
    <property type="entry name" value="DD-peptidase/beta-lactamase superfamily"/>
    <property type="match status" value="1"/>
</dbReference>
<feature type="domain" description="Beta-lactamase-related" evidence="4">
    <location>
        <begin position="13"/>
        <end position="299"/>
    </location>
</feature>
<dbReference type="Proteomes" id="UP000013521">
    <property type="component" value="Unassembled WGS sequence"/>
</dbReference>
<dbReference type="eggNOG" id="ENOG502S4UR">
    <property type="taxonomic scope" value="Eukaryota"/>
</dbReference>
<dbReference type="OrthoDB" id="428260at2759"/>
<dbReference type="OMA" id="GMFNSSW"/>
<evidence type="ECO:0000313" key="5">
    <source>
        <dbReference type="EMBL" id="EOD43905.1"/>
    </source>
</evidence>
<keyword evidence="2" id="KW-0378">Hydrolase</keyword>
<evidence type="ECO:0000256" key="1">
    <source>
        <dbReference type="ARBA" id="ARBA00009009"/>
    </source>
</evidence>
<evidence type="ECO:0000313" key="6">
    <source>
        <dbReference type="Proteomes" id="UP000013521"/>
    </source>
</evidence>
<evidence type="ECO:0000256" key="2">
    <source>
        <dbReference type="ARBA" id="ARBA00022801"/>
    </source>
</evidence>
<organism evidence="5 6">
    <name type="scientific">Botryosphaeria parva (strain UCR-NP2)</name>
    <name type="common">Grapevine canker fungus</name>
    <name type="synonym">Neofusicoccum parvum</name>
    <dbReference type="NCBI Taxonomy" id="1287680"/>
    <lineage>
        <taxon>Eukaryota</taxon>
        <taxon>Fungi</taxon>
        <taxon>Dikarya</taxon>
        <taxon>Ascomycota</taxon>
        <taxon>Pezizomycotina</taxon>
        <taxon>Dothideomycetes</taxon>
        <taxon>Dothideomycetes incertae sedis</taxon>
        <taxon>Botryosphaeriales</taxon>
        <taxon>Botryosphaeriaceae</taxon>
        <taxon>Neofusicoccum</taxon>
    </lineage>
</organism>